<protein>
    <submittedName>
        <fullName evidence="3">Uncharacterized protein</fullName>
    </submittedName>
</protein>
<feature type="region of interest" description="Disordered" evidence="1">
    <location>
        <begin position="321"/>
        <end position="386"/>
    </location>
</feature>
<feature type="region of interest" description="Disordered" evidence="1">
    <location>
        <begin position="138"/>
        <end position="221"/>
    </location>
</feature>
<comment type="caution">
    <text evidence="3">The sequence shown here is derived from an EMBL/GenBank/DDBJ whole genome shotgun (WGS) entry which is preliminary data.</text>
</comment>
<gene>
    <name evidence="3" type="ORF">LshimejAT787_1700460</name>
</gene>
<evidence type="ECO:0000256" key="2">
    <source>
        <dbReference type="SAM" id="Phobius"/>
    </source>
</evidence>
<feature type="region of interest" description="Disordered" evidence="1">
    <location>
        <begin position="253"/>
        <end position="274"/>
    </location>
</feature>
<evidence type="ECO:0000313" key="4">
    <source>
        <dbReference type="Proteomes" id="UP001063166"/>
    </source>
</evidence>
<keyword evidence="2" id="KW-0812">Transmembrane</keyword>
<feature type="compositionally biased region" description="Low complexity" evidence="1">
    <location>
        <begin position="198"/>
        <end position="221"/>
    </location>
</feature>
<feature type="compositionally biased region" description="Low complexity" evidence="1">
    <location>
        <begin position="340"/>
        <end position="354"/>
    </location>
</feature>
<feature type="compositionally biased region" description="Polar residues" evidence="1">
    <location>
        <begin position="359"/>
        <end position="369"/>
    </location>
</feature>
<keyword evidence="2" id="KW-0472">Membrane</keyword>
<feature type="compositionally biased region" description="Polar residues" evidence="1">
    <location>
        <begin position="258"/>
        <end position="269"/>
    </location>
</feature>
<feature type="compositionally biased region" description="Low complexity" evidence="1">
    <location>
        <begin position="156"/>
        <end position="191"/>
    </location>
</feature>
<reference evidence="3" key="1">
    <citation type="submission" date="2022-07" db="EMBL/GenBank/DDBJ databases">
        <title>The genome of Lyophyllum shimeji provides insight into the initial evolution of ectomycorrhizal fungal genome.</title>
        <authorList>
            <person name="Kobayashi Y."/>
            <person name="Shibata T."/>
            <person name="Hirakawa H."/>
            <person name="Shigenobu S."/>
            <person name="Nishiyama T."/>
            <person name="Yamada A."/>
            <person name="Hasebe M."/>
            <person name="Kawaguchi M."/>
        </authorList>
    </citation>
    <scope>NUCLEOTIDE SEQUENCE</scope>
    <source>
        <strain evidence="3">AT787</strain>
    </source>
</reference>
<dbReference type="Gene3D" id="1.20.5.100">
    <property type="entry name" value="Cytochrome c1, transmembrane anchor, C-terminal"/>
    <property type="match status" value="1"/>
</dbReference>
<dbReference type="EMBL" id="BRPK01000017">
    <property type="protein sequence ID" value="GLB44419.1"/>
    <property type="molecule type" value="Genomic_DNA"/>
</dbReference>
<evidence type="ECO:0000256" key="1">
    <source>
        <dbReference type="SAM" id="MobiDB-lite"/>
    </source>
</evidence>
<proteinExistence type="predicted"/>
<dbReference type="Proteomes" id="UP001063166">
    <property type="component" value="Unassembled WGS sequence"/>
</dbReference>
<name>A0A9P3PZE8_LYOSH</name>
<keyword evidence="2" id="KW-1133">Transmembrane helix</keyword>
<dbReference type="Gene3D" id="2.60.120.260">
    <property type="entry name" value="Galactose-binding domain-like"/>
    <property type="match status" value="1"/>
</dbReference>
<dbReference type="OrthoDB" id="3265734at2759"/>
<accession>A0A9P3PZE8</accession>
<evidence type="ECO:0000313" key="3">
    <source>
        <dbReference type="EMBL" id="GLB44419.1"/>
    </source>
</evidence>
<organism evidence="3 4">
    <name type="scientific">Lyophyllum shimeji</name>
    <name type="common">Hon-shimeji</name>
    <name type="synonym">Tricholoma shimeji</name>
    <dbReference type="NCBI Taxonomy" id="47721"/>
    <lineage>
        <taxon>Eukaryota</taxon>
        <taxon>Fungi</taxon>
        <taxon>Dikarya</taxon>
        <taxon>Basidiomycota</taxon>
        <taxon>Agaricomycotina</taxon>
        <taxon>Agaricomycetes</taxon>
        <taxon>Agaricomycetidae</taxon>
        <taxon>Agaricales</taxon>
        <taxon>Tricholomatineae</taxon>
        <taxon>Lyophyllaceae</taxon>
        <taxon>Lyophyllum</taxon>
    </lineage>
</organism>
<sequence>MASPITVDDRDSRITYTPNWFLAGGPDEFGSTTHGTRTAGAKATFTFTGSSVAVYGTISDGGVYKDPPVSTYSIDGASPVTYSAVAGSQAQYKQLYFQSPKLADGQHTLVITSTLESAFFWIDYIQFTPSVEAAPIPNTAISTPKSETTPPPANPDPNTSTTTDAKPTTSPSPTTGQNTSTTNNPNTSNTVTGGGSGPNTLLGSTQTPTNTTLPPSSSPKVPAGAIAGAVVGAVVIVILLAIIFILLRRQRRRKATDPTETQSGASTGVTPFLAVGPESSSVMAQTDSVHNPGTFLTSSASSPYPAAAGYGYTVHGGTSAEKAGMHGSQLPSPSNSRVTSFSSQALLSEASSASPYGGITSSKSDSSAVSGPFQPPVQPVAGPSYHQSFGAGSLYHGYLDDVPPAYHQSPPNPHALE</sequence>
<dbReference type="AlphaFoldDB" id="A0A9P3PZE8"/>
<feature type="compositionally biased region" description="Polar residues" evidence="1">
    <location>
        <begin position="329"/>
        <end position="339"/>
    </location>
</feature>
<feature type="transmembrane region" description="Helical" evidence="2">
    <location>
        <begin position="223"/>
        <end position="247"/>
    </location>
</feature>
<keyword evidence="4" id="KW-1185">Reference proteome</keyword>